<keyword evidence="2" id="KW-0489">Methyltransferase</keyword>
<dbReference type="EC" id="2.1.1.-" evidence="2"/>
<dbReference type="InterPro" id="IPR029063">
    <property type="entry name" value="SAM-dependent_MTases_sf"/>
</dbReference>
<dbReference type="InterPro" id="IPR041698">
    <property type="entry name" value="Methyltransf_25"/>
</dbReference>
<protein>
    <submittedName>
        <fullName evidence="2">Class I SAM-dependent methyltransferase</fullName>
        <ecNumber evidence="2">2.1.1.-</ecNumber>
    </submittedName>
</protein>
<dbReference type="CDD" id="cd02440">
    <property type="entry name" value="AdoMet_MTases"/>
    <property type="match status" value="1"/>
</dbReference>
<dbReference type="EMBL" id="JBHSXX010000001">
    <property type="protein sequence ID" value="MFC6868962.1"/>
    <property type="molecule type" value="Genomic_DNA"/>
</dbReference>
<dbReference type="Pfam" id="PF13649">
    <property type="entry name" value="Methyltransf_25"/>
    <property type="match status" value="1"/>
</dbReference>
<dbReference type="PANTHER" id="PTHR42912:SF93">
    <property type="entry name" value="N6-ADENOSINE-METHYLTRANSFERASE TMT1A"/>
    <property type="match status" value="1"/>
</dbReference>
<dbReference type="GO" id="GO:0032259">
    <property type="term" value="P:methylation"/>
    <property type="evidence" value="ECO:0007669"/>
    <property type="project" value="UniProtKB-KW"/>
</dbReference>
<comment type="caution">
    <text evidence="2">The sequence shown here is derived from an EMBL/GenBank/DDBJ whole genome shotgun (WGS) entry which is preliminary data.</text>
</comment>
<dbReference type="RefSeq" id="WP_345403072.1">
    <property type="nucleotide sequence ID" value="NZ_BAABLA010000113.1"/>
</dbReference>
<keyword evidence="2" id="KW-0808">Transferase</keyword>
<proteinExistence type="predicted"/>
<name>A0ABW2C0X0_9PSEU</name>
<evidence type="ECO:0000313" key="2">
    <source>
        <dbReference type="EMBL" id="MFC6868962.1"/>
    </source>
</evidence>
<dbReference type="Gene3D" id="3.40.50.150">
    <property type="entry name" value="Vaccinia Virus protein VP39"/>
    <property type="match status" value="1"/>
</dbReference>
<dbReference type="SUPFAM" id="SSF53335">
    <property type="entry name" value="S-adenosyl-L-methionine-dependent methyltransferases"/>
    <property type="match status" value="1"/>
</dbReference>
<evidence type="ECO:0000259" key="1">
    <source>
        <dbReference type="Pfam" id="PF13649"/>
    </source>
</evidence>
<sequence length="249" mass="26917">MAADVRIIDQRTPEERYRPFLPGMGKAWLMPLYDVFSQVAGVRALHRRAVKAADVGPGEAVVDVGCGTGNLSLAILAAQPDARVTGLDPDGDSLRRAARKARRRGVALTLVQGYAERIPAEDASLDHVVSSLALHHVDDDGRVGFARDALRALRPGGTITILDFGGHASSAHDAHDHQHNHQHGHGPFHFLRHLPQLLRKRVAQNPILASNAGNGIVTLLADAGFTDAREVEHVDHRFGRVAIVRATHP</sequence>
<evidence type="ECO:0000313" key="3">
    <source>
        <dbReference type="Proteomes" id="UP001596337"/>
    </source>
</evidence>
<accession>A0ABW2C0X0</accession>
<dbReference type="PANTHER" id="PTHR42912">
    <property type="entry name" value="METHYLTRANSFERASE"/>
    <property type="match status" value="1"/>
</dbReference>
<reference evidence="3" key="1">
    <citation type="journal article" date="2019" name="Int. J. Syst. Evol. Microbiol.">
        <title>The Global Catalogue of Microorganisms (GCM) 10K type strain sequencing project: providing services to taxonomists for standard genome sequencing and annotation.</title>
        <authorList>
            <consortium name="The Broad Institute Genomics Platform"/>
            <consortium name="The Broad Institute Genome Sequencing Center for Infectious Disease"/>
            <person name="Wu L."/>
            <person name="Ma J."/>
        </authorList>
    </citation>
    <scope>NUCLEOTIDE SEQUENCE [LARGE SCALE GENOMIC DNA]</scope>
    <source>
        <strain evidence="3">KCTC 32255</strain>
    </source>
</reference>
<keyword evidence="3" id="KW-1185">Reference proteome</keyword>
<gene>
    <name evidence="2" type="ORF">ACFQGD_17605</name>
</gene>
<organism evidence="2 3">
    <name type="scientific">Haloechinothrix salitolerans</name>
    <dbReference type="NCBI Taxonomy" id="926830"/>
    <lineage>
        <taxon>Bacteria</taxon>
        <taxon>Bacillati</taxon>
        <taxon>Actinomycetota</taxon>
        <taxon>Actinomycetes</taxon>
        <taxon>Pseudonocardiales</taxon>
        <taxon>Pseudonocardiaceae</taxon>
        <taxon>Haloechinothrix</taxon>
    </lineage>
</organism>
<dbReference type="Proteomes" id="UP001596337">
    <property type="component" value="Unassembled WGS sequence"/>
</dbReference>
<feature type="domain" description="Methyltransferase" evidence="1">
    <location>
        <begin position="61"/>
        <end position="157"/>
    </location>
</feature>
<dbReference type="GO" id="GO:0008168">
    <property type="term" value="F:methyltransferase activity"/>
    <property type="evidence" value="ECO:0007669"/>
    <property type="project" value="UniProtKB-KW"/>
</dbReference>
<dbReference type="InterPro" id="IPR050508">
    <property type="entry name" value="Methyltransf_Superfamily"/>
</dbReference>